<reference evidence="2 3" key="1">
    <citation type="journal article" date="2016" name="Nat. Commun.">
        <title>Thousands of microbial genomes shed light on interconnected biogeochemical processes in an aquifer system.</title>
        <authorList>
            <person name="Anantharaman K."/>
            <person name="Brown C.T."/>
            <person name="Hug L.A."/>
            <person name="Sharon I."/>
            <person name="Castelle C.J."/>
            <person name="Probst A.J."/>
            <person name="Thomas B.C."/>
            <person name="Singh A."/>
            <person name="Wilkins M.J."/>
            <person name="Karaoz U."/>
            <person name="Brodie E.L."/>
            <person name="Williams K.H."/>
            <person name="Hubbard S.S."/>
            <person name="Banfield J.F."/>
        </authorList>
    </citation>
    <scope>NUCLEOTIDE SEQUENCE [LARGE SCALE GENOMIC DNA]</scope>
</reference>
<dbReference type="PANTHER" id="PTHR24020:SF20">
    <property type="entry name" value="PH DOMAIN-CONTAINING PROTEIN"/>
    <property type="match status" value="1"/>
</dbReference>
<dbReference type="SMART" id="SM00327">
    <property type="entry name" value="VWA"/>
    <property type="match status" value="1"/>
</dbReference>
<proteinExistence type="predicted"/>
<accession>A0A1G2CU66</accession>
<dbReference type="InterPro" id="IPR050525">
    <property type="entry name" value="ECM_Assembly_Org"/>
</dbReference>
<dbReference type="Pfam" id="PF00092">
    <property type="entry name" value="VWA"/>
    <property type="match status" value="1"/>
</dbReference>
<dbReference type="PANTHER" id="PTHR24020">
    <property type="entry name" value="COLLAGEN ALPHA"/>
    <property type="match status" value="1"/>
</dbReference>
<dbReference type="SUPFAM" id="SSF53300">
    <property type="entry name" value="vWA-like"/>
    <property type="match status" value="1"/>
</dbReference>
<dbReference type="AlphaFoldDB" id="A0A1G2CU66"/>
<feature type="domain" description="VWFA" evidence="1">
    <location>
        <begin position="194"/>
        <end position="380"/>
    </location>
</feature>
<dbReference type="Proteomes" id="UP000177122">
    <property type="component" value="Unassembled WGS sequence"/>
</dbReference>
<protein>
    <recommendedName>
        <fullName evidence="1">VWFA domain-containing protein</fullName>
    </recommendedName>
</protein>
<name>A0A1G2CU66_9BACT</name>
<dbReference type="InterPro" id="IPR002035">
    <property type="entry name" value="VWF_A"/>
</dbReference>
<organism evidence="2 3">
    <name type="scientific">Candidatus Lloydbacteria bacterium RIFCSPHIGHO2_01_FULL_49_22</name>
    <dbReference type="NCBI Taxonomy" id="1798658"/>
    <lineage>
        <taxon>Bacteria</taxon>
        <taxon>Candidatus Lloydiibacteriota</taxon>
    </lineage>
</organism>
<evidence type="ECO:0000259" key="1">
    <source>
        <dbReference type="PROSITE" id="PS50234"/>
    </source>
</evidence>
<evidence type="ECO:0000313" key="2">
    <source>
        <dbReference type="EMBL" id="OGZ04772.1"/>
    </source>
</evidence>
<comment type="caution">
    <text evidence="2">The sequence shown here is derived from an EMBL/GenBank/DDBJ whole genome shotgun (WGS) entry which is preliminary data.</text>
</comment>
<sequence length="402" mass="43564">MVCRNDAKELSILWTKVFPVRTGVYDVVAYVENANFNIGAPSVPYVVKLFDGSGALIAEEAGQTYARPEERFVIFQGNVLTGDKIAVSGGIEIPNTFPWYNESKVEQPMAIEDKVLVGADRKPKLTAVLKNKSPTPYRNIDVTAIIYDSKGDPIGVSSTRVEKLEASGSENLFFTWPSPFNYVSEVSRCDVPVDVMLSVDRSGSMVDVGKLSAARIAASQFVDRLSAKDQVGYVSFATDASTPIDQPLTSELERVKRAIEKTVILQNGGIQYTNIADGIQSSVNELATLRHIPDSRPVVVMLTDGIPTRPQDPSNKANSKYPEEYAKKVAEAAKAQGITLYAIGLGADVDTAFLTGLATSPEYYYTSASGAELGDVYQRIATSLCKSAPSVIEVLPRIKVSQ</sequence>
<dbReference type="Gene3D" id="3.40.50.410">
    <property type="entry name" value="von Willebrand factor, type A domain"/>
    <property type="match status" value="1"/>
</dbReference>
<dbReference type="InterPro" id="IPR036465">
    <property type="entry name" value="vWFA_dom_sf"/>
</dbReference>
<dbReference type="CDD" id="cd00198">
    <property type="entry name" value="vWFA"/>
    <property type="match status" value="1"/>
</dbReference>
<gene>
    <name evidence="2" type="ORF">A2845_06245</name>
</gene>
<dbReference type="PROSITE" id="PS50234">
    <property type="entry name" value="VWFA"/>
    <property type="match status" value="1"/>
</dbReference>
<dbReference type="EMBL" id="MHLI01000021">
    <property type="protein sequence ID" value="OGZ04772.1"/>
    <property type="molecule type" value="Genomic_DNA"/>
</dbReference>
<evidence type="ECO:0000313" key="3">
    <source>
        <dbReference type="Proteomes" id="UP000177122"/>
    </source>
</evidence>